<keyword evidence="1" id="KW-1133">Transmembrane helix</keyword>
<evidence type="ECO:0008006" key="4">
    <source>
        <dbReference type="Google" id="ProtNLM"/>
    </source>
</evidence>
<keyword evidence="1" id="KW-0812">Transmembrane</keyword>
<feature type="transmembrane region" description="Helical" evidence="1">
    <location>
        <begin position="12"/>
        <end position="31"/>
    </location>
</feature>
<sequence length="153" mass="17740">MSKQEFSLKESNALYLILALLFTGGLTYLAFGPYENTRVIFDINSFAAFFLITFLITIAVYGWYQFFNKRSIITIGYQGIIYNKKLIKWQDIKSYKTINYTSDIIDTLHLVLNADKEYTISLLGFNTDKQHIRTCIESFANISLIDEGHFDKN</sequence>
<dbReference type="Proteomes" id="UP000316778">
    <property type="component" value="Unassembled WGS sequence"/>
</dbReference>
<organism evidence="2 3">
    <name type="scientific">Chitinophaga japonensis</name>
    <name type="common">Flexibacter japonensis</name>
    <dbReference type="NCBI Taxonomy" id="104662"/>
    <lineage>
        <taxon>Bacteria</taxon>
        <taxon>Pseudomonadati</taxon>
        <taxon>Bacteroidota</taxon>
        <taxon>Chitinophagia</taxon>
        <taxon>Chitinophagales</taxon>
        <taxon>Chitinophagaceae</taxon>
        <taxon>Chitinophaga</taxon>
    </lineage>
</organism>
<dbReference type="OrthoDB" id="676644at2"/>
<dbReference type="RefSeq" id="WP_145714770.1">
    <property type="nucleotide sequence ID" value="NZ_BAAAFY010000001.1"/>
</dbReference>
<feature type="transmembrane region" description="Helical" evidence="1">
    <location>
        <begin position="43"/>
        <end position="64"/>
    </location>
</feature>
<name>A0A562T5U6_CHIJA</name>
<comment type="caution">
    <text evidence="2">The sequence shown here is derived from an EMBL/GenBank/DDBJ whole genome shotgun (WGS) entry which is preliminary data.</text>
</comment>
<gene>
    <name evidence="2" type="ORF">LX66_2960</name>
</gene>
<proteinExistence type="predicted"/>
<dbReference type="AlphaFoldDB" id="A0A562T5U6"/>
<protein>
    <recommendedName>
        <fullName evidence="4">PH (Pleckstrin Homology) domain-containing protein</fullName>
    </recommendedName>
</protein>
<evidence type="ECO:0000256" key="1">
    <source>
        <dbReference type="SAM" id="Phobius"/>
    </source>
</evidence>
<accession>A0A562T5U6</accession>
<keyword evidence="3" id="KW-1185">Reference proteome</keyword>
<evidence type="ECO:0000313" key="2">
    <source>
        <dbReference type="EMBL" id="TWI88872.1"/>
    </source>
</evidence>
<reference evidence="2 3" key="1">
    <citation type="journal article" date="2013" name="Stand. Genomic Sci.">
        <title>Genomic Encyclopedia of Type Strains, Phase I: The one thousand microbial genomes (KMG-I) project.</title>
        <authorList>
            <person name="Kyrpides N.C."/>
            <person name="Woyke T."/>
            <person name="Eisen J.A."/>
            <person name="Garrity G."/>
            <person name="Lilburn T.G."/>
            <person name="Beck B.J."/>
            <person name="Whitman W.B."/>
            <person name="Hugenholtz P."/>
            <person name="Klenk H.P."/>
        </authorList>
    </citation>
    <scope>NUCLEOTIDE SEQUENCE [LARGE SCALE GENOMIC DNA]</scope>
    <source>
        <strain evidence="2 3">DSM 13484</strain>
    </source>
</reference>
<evidence type="ECO:0000313" key="3">
    <source>
        <dbReference type="Proteomes" id="UP000316778"/>
    </source>
</evidence>
<dbReference type="EMBL" id="VLLG01000003">
    <property type="protein sequence ID" value="TWI88872.1"/>
    <property type="molecule type" value="Genomic_DNA"/>
</dbReference>
<keyword evidence="1" id="KW-0472">Membrane</keyword>